<accession>A0A2P6MX70</accession>
<evidence type="ECO:0000313" key="1">
    <source>
        <dbReference type="EMBL" id="PRP76305.1"/>
    </source>
</evidence>
<gene>
    <name evidence="1" type="ORF">PROFUN_14411</name>
</gene>
<dbReference type="EMBL" id="MDYQ01000336">
    <property type="protein sequence ID" value="PRP76305.1"/>
    <property type="molecule type" value="Genomic_DNA"/>
</dbReference>
<dbReference type="Proteomes" id="UP000241769">
    <property type="component" value="Unassembled WGS sequence"/>
</dbReference>
<evidence type="ECO:0000313" key="2">
    <source>
        <dbReference type="Proteomes" id="UP000241769"/>
    </source>
</evidence>
<name>A0A2P6MX70_9EUKA</name>
<comment type="caution">
    <text evidence="1">The sequence shown here is derived from an EMBL/GenBank/DDBJ whole genome shotgun (WGS) entry which is preliminary data.</text>
</comment>
<proteinExistence type="predicted"/>
<protein>
    <submittedName>
        <fullName evidence="1">Uncharacterized protein</fullName>
    </submittedName>
</protein>
<reference evidence="1 2" key="1">
    <citation type="journal article" date="2018" name="Genome Biol. Evol.">
        <title>Multiple Roots of Fruiting Body Formation in Amoebozoa.</title>
        <authorList>
            <person name="Hillmann F."/>
            <person name="Forbes G."/>
            <person name="Novohradska S."/>
            <person name="Ferling I."/>
            <person name="Riege K."/>
            <person name="Groth M."/>
            <person name="Westermann M."/>
            <person name="Marz M."/>
            <person name="Spaller T."/>
            <person name="Winckler T."/>
            <person name="Schaap P."/>
            <person name="Glockner G."/>
        </authorList>
    </citation>
    <scope>NUCLEOTIDE SEQUENCE [LARGE SCALE GENOMIC DNA]</scope>
    <source>
        <strain evidence="1 2">Jena</strain>
    </source>
</reference>
<organism evidence="1 2">
    <name type="scientific">Planoprotostelium fungivorum</name>
    <dbReference type="NCBI Taxonomy" id="1890364"/>
    <lineage>
        <taxon>Eukaryota</taxon>
        <taxon>Amoebozoa</taxon>
        <taxon>Evosea</taxon>
        <taxon>Variosea</taxon>
        <taxon>Cavosteliida</taxon>
        <taxon>Cavosteliaceae</taxon>
        <taxon>Planoprotostelium</taxon>
    </lineage>
</organism>
<dbReference type="AlphaFoldDB" id="A0A2P6MX70"/>
<sequence length="90" mass="10252">MTFPPKRSLVLSRHLTSKEGRATAIETPATGPKEEDFVKVAYRSRWITLKSNGRSIYIFQTILIGPRKRTKAKMTIMPSCVSYNGKNFMD</sequence>
<keyword evidence="2" id="KW-1185">Reference proteome</keyword>
<dbReference type="InParanoid" id="A0A2P6MX70"/>